<dbReference type="AlphaFoldDB" id="A0A284S3D8"/>
<dbReference type="Proteomes" id="UP000219338">
    <property type="component" value="Unassembled WGS sequence"/>
</dbReference>
<sequence length="688" mass="74661">MSGVVDDLQTNGATIAPTPRQEAVDAEVDGENSVAVLTAAAEDLLCDISPLTCASAHPSPAYSVNDILEAAMRDFPDIPDDMGPPPVSILVLSRPRLTASQKGKGRQVGTPSQEGGPVPSAKAGPSTTSRGFDQPRVVPVPSAKAGPSTTFQGFVQPRAPPSHGQMPSTYSTPAVSMYSTPAMPRYRLASTPAHTTQSASRPGPSTRPMNGTAYTQVPSADRGRKRTRSGVSETSERSSVRSQANTVHPSSARPDSSIVYLGCTRPPPPPLSTTTQPLMSNRTRPSLVSSFTSAVARRSVWTTPATQVAPGQSARSISWSASMSGYGGRLSSVRRDFPGSAHQTLINGMVHEGHPSYEDLLQEVEDLRSMCQHQPAGSNFDPAVATLFGHNGRALVARDHHAVPLYDPTIINLPWEVKHNLRHGMHHYPCLTSFSLEACREDAAKPLGPRERQQCFVGAGGTLEFSVPPHKAASEESVKTYDEWLGLTIQMTQGLKDDLDLGDGIRGPRVMEYITGVCGHWSRLIRLPRARELFPVIKAYDSGLRQHIYNNGNVGSWHFNLAAWNSHLTEYNLNEAAAAKARVADNDVKFMALQNEFRNYKSQTGKGTTRQRDSTNFQSTAEPRQRRPPTAITPDYICMVCGEKGSHSFGTCPNATKNMTIELRNGKWYFHAGNEPVCYCFNYPDGCK</sequence>
<evidence type="ECO:0000256" key="1">
    <source>
        <dbReference type="SAM" id="MobiDB-lite"/>
    </source>
</evidence>
<organism evidence="2 3">
    <name type="scientific">Armillaria ostoyae</name>
    <name type="common">Armillaria root rot fungus</name>
    <dbReference type="NCBI Taxonomy" id="47428"/>
    <lineage>
        <taxon>Eukaryota</taxon>
        <taxon>Fungi</taxon>
        <taxon>Dikarya</taxon>
        <taxon>Basidiomycota</taxon>
        <taxon>Agaricomycotina</taxon>
        <taxon>Agaricomycetes</taxon>
        <taxon>Agaricomycetidae</taxon>
        <taxon>Agaricales</taxon>
        <taxon>Marasmiineae</taxon>
        <taxon>Physalacriaceae</taxon>
        <taxon>Armillaria</taxon>
    </lineage>
</organism>
<feature type="compositionally biased region" description="Polar residues" evidence="1">
    <location>
        <begin position="601"/>
        <end position="622"/>
    </location>
</feature>
<evidence type="ECO:0000313" key="2">
    <source>
        <dbReference type="EMBL" id="SJL15515.1"/>
    </source>
</evidence>
<name>A0A284S3D8_ARMOS</name>
<feature type="compositionally biased region" description="Polar residues" evidence="1">
    <location>
        <begin position="207"/>
        <end position="218"/>
    </location>
</feature>
<feature type="region of interest" description="Disordered" evidence="1">
    <location>
        <begin position="190"/>
        <end position="282"/>
    </location>
</feature>
<reference evidence="3" key="1">
    <citation type="journal article" date="2017" name="Nat. Ecol. Evol.">
        <title>Genome expansion and lineage-specific genetic innovations in the forest pathogenic fungi Armillaria.</title>
        <authorList>
            <person name="Sipos G."/>
            <person name="Prasanna A.N."/>
            <person name="Walter M.C."/>
            <person name="O'Connor E."/>
            <person name="Balint B."/>
            <person name="Krizsan K."/>
            <person name="Kiss B."/>
            <person name="Hess J."/>
            <person name="Varga T."/>
            <person name="Slot J."/>
            <person name="Riley R."/>
            <person name="Boka B."/>
            <person name="Rigling D."/>
            <person name="Barry K."/>
            <person name="Lee J."/>
            <person name="Mihaltcheva S."/>
            <person name="LaButti K."/>
            <person name="Lipzen A."/>
            <person name="Waldron R."/>
            <person name="Moloney N.M."/>
            <person name="Sperisen C."/>
            <person name="Kredics L."/>
            <person name="Vagvoelgyi C."/>
            <person name="Patrignani A."/>
            <person name="Fitzpatrick D."/>
            <person name="Nagy I."/>
            <person name="Doyle S."/>
            <person name="Anderson J.B."/>
            <person name="Grigoriev I.V."/>
            <person name="Gueldener U."/>
            <person name="Muensterkoetter M."/>
            <person name="Nagy L.G."/>
        </authorList>
    </citation>
    <scope>NUCLEOTIDE SEQUENCE [LARGE SCALE GENOMIC DNA]</scope>
    <source>
        <strain evidence="3">C18/9</strain>
    </source>
</reference>
<feature type="region of interest" description="Disordered" evidence="1">
    <location>
        <begin position="97"/>
        <end position="173"/>
    </location>
</feature>
<dbReference type="EMBL" id="FUEG01000029">
    <property type="protein sequence ID" value="SJL15515.1"/>
    <property type="molecule type" value="Genomic_DNA"/>
</dbReference>
<evidence type="ECO:0000313" key="3">
    <source>
        <dbReference type="Proteomes" id="UP000219338"/>
    </source>
</evidence>
<feature type="region of interest" description="Disordered" evidence="1">
    <location>
        <begin position="601"/>
        <end position="631"/>
    </location>
</feature>
<keyword evidence="3" id="KW-1185">Reference proteome</keyword>
<proteinExistence type="predicted"/>
<dbReference type="OrthoDB" id="10267730at2759"/>
<gene>
    <name evidence="2" type="ORF">ARMOST_19015</name>
</gene>
<accession>A0A284S3D8</accession>
<feature type="region of interest" description="Disordered" evidence="1">
    <location>
        <begin position="1"/>
        <end position="25"/>
    </location>
</feature>
<protein>
    <submittedName>
        <fullName evidence="2">Uncharacterized protein</fullName>
    </submittedName>
</protein>